<sequence length="310" mass="35474">MMALRRHTERFAPEKRKSQIALASPDPQIVRLAPEKRKSQTALLGFVKPPKLSRNVATLDLNAASLYRLLNLDEAPAPSERQVRLAFDSLVDYYSRAEPLRRLFRFARDALLDPDARSVYDEHQFFKNNKIKAGSLMPDLDAIETEAGRLRSELGERAGERLVELVETATKKPPPPSRRVNKPQKNVAFNRVLVEWYTRPDNRNEVNEPMLREHFSNYGEINALVLCHRRPGCALLEFASSESVTRAKNDDLFKVSDLTESTFVNQEFEQQLGALVSRVQSAERQLEGKQRLLAQLSPPRRVDERDDMVI</sequence>
<dbReference type="Gene3D" id="3.30.70.330">
    <property type="match status" value="1"/>
</dbReference>
<reference evidence="2 3" key="1">
    <citation type="journal article" date="2022" name="Virus Genes">
        <title>The complete genome sequence of an alphabaculovirus from the brown tussock moth, Olene mendosa Hubner, expands our knowledge of lymantriine baculovirus diversity and evolution.</title>
        <authorList>
            <person name="Harrison R.L."/>
            <person name="Rowley D.L."/>
        </authorList>
    </citation>
    <scope>NUCLEOTIDE SEQUENCE [LARGE SCALE GENOMIC DNA]</scope>
    <source>
        <strain evidence="2">435</strain>
    </source>
</reference>
<dbReference type="InterPro" id="IPR012677">
    <property type="entry name" value="Nucleotide-bd_a/b_plait_sf"/>
</dbReference>
<accession>A0AAX3AUR0</accession>
<feature type="domain" description="RRM" evidence="1">
    <location>
        <begin position="204"/>
        <end position="249"/>
    </location>
</feature>
<dbReference type="EMBL" id="MZ766431">
    <property type="protein sequence ID" value="UOQ18826.1"/>
    <property type="molecule type" value="Genomic_DNA"/>
</dbReference>
<name>A0AAX3AUR0_9ABAC</name>
<dbReference type="Pfam" id="PF00076">
    <property type="entry name" value="RRM_1"/>
    <property type="match status" value="1"/>
</dbReference>
<dbReference type="InterPro" id="IPR035979">
    <property type="entry name" value="RBD_domain_sf"/>
</dbReference>
<evidence type="ECO:0000313" key="3">
    <source>
        <dbReference type="Proteomes" id="UP001157381"/>
    </source>
</evidence>
<dbReference type="RefSeq" id="YP_010805327.1">
    <property type="nucleotide sequence ID" value="NC_077147.1"/>
</dbReference>
<dbReference type="CDD" id="cd00590">
    <property type="entry name" value="RRM_SF"/>
    <property type="match status" value="1"/>
</dbReference>
<dbReference type="GeneID" id="80544221"/>
<evidence type="ECO:0000313" key="2">
    <source>
        <dbReference type="EMBL" id="UOQ18826.1"/>
    </source>
</evidence>
<protein>
    <submittedName>
        <fullName evidence="2">BJDP</fullName>
    </submittedName>
</protein>
<evidence type="ECO:0000259" key="1">
    <source>
        <dbReference type="Pfam" id="PF00076"/>
    </source>
</evidence>
<dbReference type="KEGG" id="vg:80544221"/>
<dbReference type="GO" id="GO:0003723">
    <property type="term" value="F:RNA binding"/>
    <property type="evidence" value="ECO:0007669"/>
    <property type="project" value="InterPro"/>
</dbReference>
<organism evidence="2 3">
    <name type="scientific">Olene mendosa nucleopolyhedrovirus</name>
    <dbReference type="NCBI Taxonomy" id="2933796"/>
    <lineage>
        <taxon>Viruses</taxon>
        <taxon>Viruses incertae sedis</taxon>
        <taxon>Naldaviricetes</taxon>
        <taxon>Lefavirales</taxon>
        <taxon>Baculoviridae</taxon>
        <taxon>Alphabaculovirus</taxon>
        <taxon>Alphabaculovirus olmendosae</taxon>
    </lineage>
</organism>
<dbReference type="InterPro" id="IPR000504">
    <property type="entry name" value="RRM_dom"/>
</dbReference>
<proteinExistence type="predicted"/>
<dbReference type="SUPFAM" id="SSF54928">
    <property type="entry name" value="RNA-binding domain, RBD"/>
    <property type="match status" value="1"/>
</dbReference>
<keyword evidence="3" id="KW-1185">Reference proteome</keyword>
<dbReference type="Proteomes" id="UP001157381">
    <property type="component" value="Segment"/>
</dbReference>